<evidence type="ECO:0000313" key="8">
    <source>
        <dbReference type="EMBL" id="HIQ83103.1"/>
    </source>
</evidence>
<dbReference type="Pfam" id="PF01177">
    <property type="entry name" value="Asp_Glu_race"/>
    <property type="match status" value="1"/>
</dbReference>
<feature type="active site" description="Proton donor/acceptor" evidence="7">
    <location>
        <position position="181"/>
    </location>
</feature>
<evidence type="ECO:0000256" key="2">
    <source>
        <dbReference type="ARBA" id="ARBA00013090"/>
    </source>
</evidence>
<dbReference type="GO" id="GO:0008360">
    <property type="term" value="P:regulation of cell shape"/>
    <property type="evidence" value="ECO:0007669"/>
    <property type="project" value="UniProtKB-KW"/>
</dbReference>
<evidence type="ECO:0000256" key="4">
    <source>
        <dbReference type="ARBA" id="ARBA00022984"/>
    </source>
</evidence>
<dbReference type="HAMAP" id="MF_00258">
    <property type="entry name" value="Glu_racemase"/>
    <property type="match status" value="1"/>
</dbReference>
<keyword evidence="3 7" id="KW-0133">Cell shape</keyword>
<feature type="binding site" evidence="7">
    <location>
        <begin position="74"/>
        <end position="75"/>
    </location>
    <ligand>
        <name>substrate</name>
    </ligand>
</feature>
<dbReference type="GO" id="GO:0009252">
    <property type="term" value="P:peptidoglycan biosynthetic process"/>
    <property type="evidence" value="ECO:0007669"/>
    <property type="project" value="UniProtKB-UniRule"/>
</dbReference>
<keyword evidence="4 7" id="KW-0573">Peptidoglycan synthesis</keyword>
<dbReference type="InterPro" id="IPR015942">
    <property type="entry name" value="Asp/Glu/hydantoin_racemase"/>
</dbReference>
<evidence type="ECO:0000256" key="1">
    <source>
        <dbReference type="ARBA" id="ARBA00001602"/>
    </source>
</evidence>
<gene>
    <name evidence="7 8" type="primary">murI</name>
    <name evidence="8" type="ORF">IAA52_08370</name>
</gene>
<dbReference type="InterPro" id="IPR001920">
    <property type="entry name" value="Asp/Glu_race"/>
</dbReference>
<dbReference type="AlphaFoldDB" id="A0A9D0ZLZ6"/>
<feature type="active site" description="Proton donor/acceptor" evidence="7">
    <location>
        <position position="73"/>
    </location>
</feature>
<comment type="pathway">
    <text evidence="7">Cell wall biogenesis; peptidoglycan biosynthesis.</text>
</comment>
<evidence type="ECO:0000256" key="3">
    <source>
        <dbReference type="ARBA" id="ARBA00022960"/>
    </source>
</evidence>
<feature type="binding site" evidence="7">
    <location>
        <begin position="42"/>
        <end position="43"/>
    </location>
    <ligand>
        <name>substrate</name>
    </ligand>
</feature>
<dbReference type="EC" id="5.1.1.3" evidence="2 7"/>
<dbReference type="GO" id="GO:0071555">
    <property type="term" value="P:cell wall organization"/>
    <property type="evidence" value="ECO:0007669"/>
    <property type="project" value="UniProtKB-KW"/>
</dbReference>
<protein>
    <recommendedName>
        <fullName evidence="2 7">Glutamate racemase</fullName>
        <ecNumber evidence="2 7">5.1.1.3</ecNumber>
    </recommendedName>
</protein>
<accession>A0A9D0ZLZ6</accession>
<dbReference type="EMBL" id="DVFZ01000085">
    <property type="protein sequence ID" value="HIQ83103.1"/>
    <property type="molecule type" value="Genomic_DNA"/>
</dbReference>
<dbReference type="GO" id="GO:0008881">
    <property type="term" value="F:glutamate racemase activity"/>
    <property type="evidence" value="ECO:0007669"/>
    <property type="project" value="UniProtKB-UniRule"/>
</dbReference>
<reference evidence="8" key="2">
    <citation type="journal article" date="2021" name="PeerJ">
        <title>Extensive microbial diversity within the chicken gut microbiome revealed by metagenomics and culture.</title>
        <authorList>
            <person name="Gilroy R."/>
            <person name="Ravi A."/>
            <person name="Getino M."/>
            <person name="Pursley I."/>
            <person name="Horton D.L."/>
            <person name="Alikhan N.F."/>
            <person name="Baker D."/>
            <person name="Gharbi K."/>
            <person name="Hall N."/>
            <person name="Watson M."/>
            <person name="Adriaenssens E.M."/>
            <person name="Foster-Nyarko E."/>
            <person name="Jarju S."/>
            <person name="Secka A."/>
            <person name="Antonio M."/>
            <person name="Oren A."/>
            <person name="Chaudhuri R.R."/>
            <person name="La Ragione R."/>
            <person name="Hildebrand F."/>
            <person name="Pallen M.J."/>
        </authorList>
    </citation>
    <scope>NUCLEOTIDE SEQUENCE</scope>
    <source>
        <strain evidence="8">ChiSjej6B24-2974</strain>
    </source>
</reference>
<dbReference type="Gene3D" id="3.40.50.1860">
    <property type="match status" value="2"/>
</dbReference>
<name>A0A9D0ZLZ6_9FIRM</name>
<proteinExistence type="inferred from homology"/>
<sequence>MRNAPIGVLDSGMGGLGVLHALRRAMPHERFLYFGDNANAPYGPRPPEEIQALTLRTAHMLMERGVKALVIACNTANSAAGELLKERLPIPVVGVEPDLEDAHACAGGKRVVVFATQATLALPLYQGLRKRLCPDAISIPAPELVMMVERGVLSGAEPEVFFREKLRPWPLEEIGAFVMGCTHFIFLHGALSAVAPGVPIFDGVTPVIASLREALAQADALAASGEGSAELLTSSDDPEVYARMRVLLAAEP</sequence>
<evidence type="ECO:0000256" key="7">
    <source>
        <dbReference type="HAMAP-Rule" id="MF_00258"/>
    </source>
</evidence>
<comment type="function">
    <text evidence="7">Provides the (R)-glutamate required for cell wall biosynthesis.</text>
</comment>
<feature type="binding site" evidence="7">
    <location>
        <begin position="182"/>
        <end position="183"/>
    </location>
    <ligand>
        <name>substrate</name>
    </ligand>
</feature>
<dbReference type="NCBIfam" id="TIGR00067">
    <property type="entry name" value="glut_race"/>
    <property type="match status" value="1"/>
</dbReference>
<comment type="caution">
    <text evidence="8">The sequence shown here is derived from an EMBL/GenBank/DDBJ whole genome shotgun (WGS) entry which is preliminary data.</text>
</comment>
<evidence type="ECO:0000256" key="6">
    <source>
        <dbReference type="ARBA" id="ARBA00023316"/>
    </source>
</evidence>
<dbReference type="PANTHER" id="PTHR21198:SF3">
    <property type="entry name" value="GLUTAMATE RACEMASE"/>
    <property type="match status" value="1"/>
</dbReference>
<comment type="catalytic activity">
    <reaction evidence="1 7">
        <text>L-glutamate = D-glutamate</text>
        <dbReference type="Rhea" id="RHEA:12813"/>
        <dbReference type="ChEBI" id="CHEBI:29985"/>
        <dbReference type="ChEBI" id="CHEBI:29986"/>
        <dbReference type="EC" id="5.1.1.3"/>
    </reaction>
</comment>
<reference evidence="8" key="1">
    <citation type="submission" date="2020-10" db="EMBL/GenBank/DDBJ databases">
        <authorList>
            <person name="Gilroy R."/>
        </authorList>
    </citation>
    <scope>NUCLEOTIDE SEQUENCE</scope>
    <source>
        <strain evidence="8">ChiSjej6B24-2974</strain>
    </source>
</reference>
<keyword evidence="5 7" id="KW-0413">Isomerase</keyword>
<keyword evidence="6 7" id="KW-0961">Cell wall biogenesis/degradation</keyword>
<dbReference type="Proteomes" id="UP000824260">
    <property type="component" value="Unassembled WGS sequence"/>
</dbReference>
<evidence type="ECO:0000256" key="5">
    <source>
        <dbReference type="ARBA" id="ARBA00023235"/>
    </source>
</evidence>
<evidence type="ECO:0000313" key="9">
    <source>
        <dbReference type="Proteomes" id="UP000824260"/>
    </source>
</evidence>
<dbReference type="PANTHER" id="PTHR21198">
    <property type="entry name" value="GLUTAMATE RACEMASE"/>
    <property type="match status" value="1"/>
</dbReference>
<comment type="similarity">
    <text evidence="7">Belongs to the aspartate/glutamate racemases family.</text>
</comment>
<dbReference type="InterPro" id="IPR004391">
    <property type="entry name" value="Glu_race"/>
</dbReference>
<organism evidence="8 9">
    <name type="scientific">Candidatus Pullichristensenella stercorigallinarum</name>
    <dbReference type="NCBI Taxonomy" id="2840909"/>
    <lineage>
        <taxon>Bacteria</taxon>
        <taxon>Bacillati</taxon>
        <taxon>Bacillota</taxon>
        <taxon>Clostridia</taxon>
        <taxon>Candidatus Pullichristensenella</taxon>
    </lineage>
</organism>
<dbReference type="SUPFAM" id="SSF53681">
    <property type="entry name" value="Aspartate/glutamate racemase"/>
    <property type="match status" value="2"/>
</dbReference>
<feature type="binding site" evidence="7">
    <location>
        <begin position="10"/>
        <end position="11"/>
    </location>
    <ligand>
        <name>substrate</name>
    </ligand>
</feature>